<dbReference type="PANTHER" id="PTHR11530">
    <property type="entry name" value="D-AMINO ACID OXIDASE"/>
    <property type="match status" value="1"/>
</dbReference>
<comment type="cofactor">
    <cofactor evidence="1">
        <name>FAD</name>
        <dbReference type="ChEBI" id="CHEBI:57692"/>
    </cofactor>
</comment>
<evidence type="ECO:0000256" key="1">
    <source>
        <dbReference type="ARBA" id="ARBA00001974"/>
    </source>
</evidence>
<sequence length="361" mass="40687">MSKVLVLGAGVSGLTSALSLIETFPDSIKELTIISSEFPGDYHSHDFASPWAGANWCSFASNSDKYQIIRDKFTYLKFLELSERDPRTQIKKFPVKHIASKEKETPWFIKENFVKDLTKITPEELRERNFDPDKFVGWQFTTVSISPNLYNNFLLSQLKTHNVITKRIQRIEHIEEVIDILGYTPDLVINCSGINGGKILSELDPEEADKVYPVKGQILQIYEDLPFQIMGDDLPTADIPLEDEFLNIFPRPEGGCIVGGIMRANDGSRNEIDGLFDNIERIAKRHVPELQKFTVFNKYVAIRNARKGGVRIEFSNYVMKSHKGNLNVVHNYGIGGSGYQSSFGSAKQVCELSTGVLGKKT</sequence>
<comment type="similarity">
    <text evidence="2">Belongs to the DAMOX/DASOX family.</text>
</comment>
<evidence type="ECO:0000256" key="2">
    <source>
        <dbReference type="ARBA" id="ARBA00006730"/>
    </source>
</evidence>
<dbReference type="PIRSF" id="PIRSF000189">
    <property type="entry name" value="D-aa_oxidase"/>
    <property type="match status" value="1"/>
</dbReference>
<keyword evidence="5" id="KW-0560">Oxidoreductase</keyword>
<dbReference type="PROSITE" id="PS00677">
    <property type="entry name" value="DAO"/>
    <property type="match status" value="1"/>
</dbReference>
<name>G8BN28_TETPH</name>
<keyword evidence="6" id="KW-0732">Signal</keyword>
<dbReference type="Gene3D" id="3.30.9.10">
    <property type="entry name" value="D-Amino Acid Oxidase, subunit A, domain 2"/>
    <property type="match status" value="1"/>
</dbReference>
<evidence type="ECO:0000313" key="9">
    <source>
        <dbReference type="Proteomes" id="UP000005666"/>
    </source>
</evidence>
<dbReference type="GO" id="GO:0019478">
    <property type="term" value="P:D-amino acid catabolic process"/>
    <property type="evidence" value="ECO:0007669"/>
    <property type="project" value="TreeGrafter"/>
</dbReference>
<dbReference type="GO" id="GO:0005737">
    <property type="term" value="C:cytoplasm"/>
    <property type="evidence" value="ECO:0007669"/>
    <property type="project" value="TreeGrafter"/>
</dbReference>
<reference evidence="8 9" key="1">
    <citation type="journal article" date="2011" name="Proc. Natl. Acad. Sci. U.S.A.">
        <title>Evolutionary erosion of yeast sex chromosomes by mating-type switching accidents.</title>
        <authorList>
            <person name="Gordon J.L."/>
            <person name="Armisen D."/>
            <person name="Proux-Wera E."/>
            <person name="Oheigeartaigh S.S."/>
            <person name="Byrne K.P."/>
            <person name="Wolfe K.H."/>
        </authorList>
    </citation>
    <scope>NUCLEOTIDE SEQUENCE [LARGE SCALE GENOMIC DNA]</scope>
    <source>
        <strain evidence="9">ATCC 24235 / CBS 4417 / NBRC 1672 / NRRL Y-8282 / UCD 70-5</strain>
    </source>
</reference>
<gene>
    <name evidence="8" type="primary">TPHA0A02240</name>
    <name evidence="8" type="ordered locus">TPHA_0A02240</name>
</gene>
<dbReference type="GO" id="GO:0071949">
    <property type="term" value="F:FAD binding"/>
    <property type="evidence" value="ECO:0007669"/>
    <property type="project" value="InterPro"/>
</dbReference>
<protein>
    <recommendedName>
        <fullName evidence="7">FAD dependent oxidoreductase domain-containing protein</fullName>
    </recommendedName>
</protein>
<dbReference type="AlphaFoldDB" id="G8BN28"/>
<dbReference type="PANTHER" id="PTHR11530:SF16">
    <property type="entry name" value="D-AMINO ACID OXIDASE (AFU_ORTHOLOGUE AFUA_5G11290)"/>
    <property type="match status" value="1"/>
</dbReference>
<evidence type="ECO:0000256" key="3">
    <source>
        <dbReference type="ARBA" id="ARBA00022630"/>
    </source>
</evidence>
<evidence type="ECO:0000313" key="8">
    <source>
        <dbReference type="EMBL" id="CCE61306.1"/>
    </source>
</evidence>
<keyword evidence="3" id="KW-0285">Flavoprotein</keyword>
<dbReference type="OrthoDB" id="409956at2759"/>
<dbReference type="eggNOG" id="KOG3923">
    <property type="taxonomic scope" value="Eukaryota"/>
</dbReference>
<evidence type="ECO:0000256" key="5">
    <source>
        <dbReference type="ARBA" id="ARBA00023002"/>
    </source>
</evidence>
<dbReference type="GeneID" id="11532322"/>
<evidence type="ECO:0000256" key="4">
    <source>
        <dbReference type="ARBA" id="ARBA00022827"/>
    </source>
</evidence>
<accession>G8BN28</accession>
<dbReference type="RefSeq" id="XP_003683740.1">
    <property type="nucleotide sequence ID" value="XM_003683692.1"/>
</dbReference>
<dbReference type="HOGENOM" id="CLU_034311_1_0_1"/>
<dbReference type="OMA" id="VHFQECE"/>
<dbReference type="SUPFAM" id="SSF51971">
    <property type="entry name" value="Nucleotide-binding domain"/>
    <property type="match status" value="1"/>
</dbReference>
<dbReference type="InterPro" id="IPR006181">
    <property type="entry name" value="D-amino_acid_oxidase_CS"/>
</dbReference>
<feature type="signal peptide" evidence="6">
    <location>
        <begin position="1"/>
        <end position="17"/>
    </location>
</feature>
<evidence type="ECO:0000256" key="6">
    <source>
        <dbReference type="SAM" id="SignalP"/>
    </source>
</evidence>
<feature type="chain" id="PRO_5003508520" description="FAD dependent oxidoreductase domain-containing protein" evidence="6">
    <location>
        <begin position="18"/>
        <end position="361"/>
    </location>
</feature>
<evidence type="ECO:0000259" key="7">
    <source>
        <dbReference type="Pfam" id="PF01266"/>
    </source>
</evidence>
<dbReference type="KEGG" id="tpf:TPHA_0A02240"/>
<dbReference type="SUPFAM" id="SSF54373">
    <property type="entry name" value="FAD-linked reductases, C-terminal domain"/>
    <property type="match status" value="1"/>
</dbReference>
<keyword evidence="9" id="KW-1185">Reference proteome</keyword>
<dbReference type="EMBL" id="HE612856">
    <property type="protein sequence ID" value="CCE61306.1"/>
    <property type="molecule type" value="Genomic_DNA"/>
</dbReference>
<keyword evidence="4" id="KW-0274">FAD</keyword>
<dbReference type="GO" id="GO:0003884">
    <property type="term" value="F:D-amino-acid oxidase activity"/>
    <property type="evidence" value="ECO:0007669"/>
    <property type="project" value="InterPro"/>
</dbReference>
<feature type="domain" description="FAD dependent oxidoreductase" evidence="7">
    <location>
        <begin position="3"/>
        <end position="352"/>
    </location>
</feature>
<dbReference type="STRING" id="1071381.G8BN28"/>
<dbReference type="Gene3D" id="3.40.50.720">
    <property type="entry name" value="NAD(P)-binding Rossmann-like Domain"/>
    <property type="match status" value="1"/>
</dbReference>
<dbReference type="InterPro" id="IPR006076">
    <property type="entry name" value="FAD-dep_OxRdtase"/>
</dbReference>
<dbReference type="InterPro" id="IPR023209">
    <property type="entry name" value="DAO"/>
</dbReference>
<organism evidence="8 9">
    <name type="scientific">Tetrapisispora phaffii (strain ATCC 24235 / CBS 4417 / NBRC 1672 / NRRL Y-8282 / UCD 70-5)</name>
    <name type="common">Yeast</name>
    <name type="synonym">Fabospora phaffii</name>
    <dbReference type="NCBI Taxonomy" id="1071381"/>
    <lineage>
        <taxon>Eukaryota</taxon>
        <taxon>Fungi</taxon>
        <taxon>Dikarya</taxon>
        <taxon>Ascomycota</taxon>
        <taxon>Saccharomycotina</taxon>
        <taxon>Saccharomycetes</taxon>
        <taxon>Saccharomycetales</taxon>
        <taxon>Saccharomycetaceae</taxon>
        <taxon>Tetrapisispora</taxon>
    </lineage>
</organism>
<proteinExistence type="inferred from homology"/>
<dbReference type="Proteomes" id="UP000005666">
    <property type="component" value="Chromosome 1"/>
</dbReference>
<dbReference type="Pfam" id="PF01266">
    <property type="entry name" value="DAO"/>
    <property type="match status" value="1"/>
</dbReference>